<dbReference type="AlphaFoldDB" id="A0A8S0XHF4"/>
<proteinExistence type="predicted"/>
<dbReference type="Gene3D" id="3.40.47.10">
    <property type="match status" value="1"/>
</dbReference>
<dbReference type="SUPFAM" id="SSF53901">
    <property type="entry name" value="Thiolase-like"/>
    <property type="match status" value="2"/>
</dbReference>
<name>A0A8S0XHF4_9GAMM</name>
<reference evidence="1 2" key="1">
    <citation type="submission" date="2020-02" db="EMBL/GenBank/DDBJ databases">
        <authorList>
            <person name="Hogendoorn C."/>
        </authorList>
    </citation>
    <scope>NUCLEOTIDE SEQUENCE [LARGE SCALE GENOMIC DNA]</scope>
    <source>
        <strain evidence="1">METHB21</strain>
    </source>
</reference>
<evidence type="ECO:0000313" key="1">
    <source>
        <dbReference type="EMBL" id="CAA9889671.1"/>
    </source>
</evidence>
<dbReference type="GO" id="GO:0016746">
    <property type="term" value="F:acyltransferase activity"/>
    <property type="evidence" value="ECO:0007669"/>
    <property type="project" value="InterPro"/>
</dbReference>
<sequence length="349" mass="38146">MSGFPIAITGTGMVTGVGLNAPATCAAIRCALDNFQETRFMDNGGEWLMGCEVPLEQPWRGRTKLIKMAAAAINECLANNLIDPKATPLLLCLSEHERKGRVIDDDNQFFLDLQAELGMEFHEKSRVIARGHVAVAVALKHARQLLQELSFKHVLIAATDSLLVAQTLAHYEEHERLLTSQNSNGFIPGEAGAALVVEAVHAKREHQLICHGLGFGVEKAHVDSEEPLRADGLTAAIKESLGDAGCEMGDLDFRITDISGDQYYFKEASLALLRLLRKRKEEFDIWHPADCIGEVGVVMGPIMIAVLKAACEKDYSKGNHIVAHLGNDDGKRSSMIFMWQEVGGGNYGE</sequence>
<evidence type="ECO:0008006" key="3">
    <source>
        <dbReference type="Google" id="ProtNLM"/>
    </source>
</evidence>
<dbReference type="InterPro" id="IPR016039">
    <property type="entry name" value="Thiolase-like"/>
</dbReference>
<dbReference type="Proteomes" id="UP000494216">
    <property type="component" value="Unassembled WGS sequence"/>
</dbReference>
<keyword evidence="2" id="KW-1185">Reference proteome</keyword>
<comment type="caution">
    <text evidence="1">The sequence shown here is derived from an EMBL/GenBank/DDBJ whole genome shotgun (WGS) entry which is preliminary data.</text>
</comment>
<dbReference type="EMBL" id="CADCXN010000024">
    <property type="protein sequence ID" value="CAA9889671.1"/>
    <property type="molecule type" value="Genomic_DNA"/>
</dbReference>
<dbReference type="RefSeq" id="WP_174624657.1">
    <property type="nucleotide sequence ID" value="NZ_CADCXN010000024.1"/>
</dbReference>
<gene>
    <name evidence="1" type="ORF">METHB2_120030</name>
</gene>
<organism evidence="1 2">
    <name type="scientific">Candidatus Methylobacter favarea</name>
    <dbReference type="NCBI Taxonomy" id="2707345"/>
    <lineage>
        <taxon>Bacteria</taxon>
        <taxon>Pseudomonadati</taxon>
        <taxon>Pseudomonadota</taxon>
        <taxon>Gammaproteobacteria</taxon>
        <taxon>Methylococcales</taxon>
        <taxon>Methylococcaceae</taxon>
        <taxon>Methylobacter</taxon>
    </lineage>
</organism>
<accession>A0A8S0XHF4</accession>
<dbReference type="NCBIfam" id="NF004798">
    <property type="entry name" value="PRK06147.1"/>
    <property type="match status" value="1"/>
</dbReference>
<evidence type="ECO:0000313" key="2">
    <source>
        <dbReference type="Proteomes" id="UP000494216"/>
    </source>
</evidence>
<protein>
    <recommendedName>
        <fullName evidence="3">3-oxoacyl-ACP synthase</fullName>
    </recommendedName>
</protein>